<proteinExistence type="predicted"/>
<evidence type="ECO:0000256" key="2">
    <source>
        <dbReference type="SAM" id="Phobius"/>
    </source>
</evidence>
<evidence type="ECO:0000313" key="4">
    <source>
        <dbReference type="EMBL" id="REK70679.1"/>
    </source>
</evidence>
<evidence type="ECO:0000256" key="1">
    <source>
        <dbReference type="SAM" id="MobiDB-lite"/>
    </source>
</evidence>
<dbReference type="NCBIfam" id="NF033766">
    <property type="entry name" value="choice_anch_G"/>
    <property type="match status" value="1"/>
</dbReference>
<evidence type="ECO:0000313" key="5">
    <source>
        <dbReference type="Proteomes" id="UP000265581"/>
    </source>
</evidence>
<sequence>MNKLARNTLALGTATMIVTAGISFSASGADATKSYSTGRFLTGSIGGTNLDALAQLRGVTAANPGNPGANKNPLDVTALSTLPINIPGGVDLDLPKFLSPSGAAGAINQYASAESTSKAVGASGAINDSGAAVTTNGGVPADAKISLAGGPLSSINKNLASIDLGLGALSSNTTVDKGNPTRSYKIAGLNLQAGVPLIAGLVGDISTAVAPLDALDDITLSPEQLCAVSGTTLNVASTTILELIPAGVARDTIDALLNPLVGDDITQVDLCDSDSGLVGQILAAINQTALADLVEVQVTGLNNLTTGLDDLTGGGVSLDLSEGKITLDLAAILSAAGLNINQLPPNTNLLNYITTDLINGKITTVLDSAINNVVTNLGKVDIAVTIAGNPVPVKLSQLTGQAVPPLVAGLTQASNLVKDLGTPIDQALGQLAPGLNQVLKVTANNQSSSKSPTLNTGTVTAGSTSKSSNISTAAVGDYYRTSALKIDVLTSSVTLDIAASEAATLAADRPADQAAAGPGDDRNADTPNNDRDSDTVSDGAQADADNGDDSDTVADSDAQADADVTTTLPSTGAPNLLPFWLLGIALLLFGGAVLLNEKRRLNQV</sequence>
<keyword evidence="2" id="KW-0472">Membrane</keyword>
<reference evidence="4 5" key="1">
    <citation type="submission" date="2018-08" db="EMBL/GenBank/DDBJ databases">
        <title>Aeromicrobium sp. M2KJ-4, whole genome shotgun sequence.</title>
        <authorList>
            <person name="Tuo L."/>
        </authorList>
    </citation>
    <scope>NUCLEOTIDE SEQUENCE [LARGE SCALE GENOMIC DNA]</scope>
    <source>
        <strain evidence="4 5">M2KJ-4</strain>
    </source>
</reference>
<feature type="signal peptide" evidence="3">
    <location>
        <begin position="1"/>
        <end position="25"/>
    </location>
</feature>
<keyword evidence="2" id="KW-0812">Transmembrane</keyword>
<evidence type="ECO:0008006" key="6">
    <source>
        <dbReference type="Google" id="ProtNLM"/>
    </source>
</evidence>
<organism evidence="4 5">
    <name type="scientific">Aeromicrobium endophyticum</name>
    <dbReference type="NCBI Taxonomy" id="2292704"/>
    <lineage>
        <taxon>Bacteria</taxon>
        <taxon>Bacillati</taxon>
        <taxon>Actinomycetota</taxon>
        <taxon>Actinomycetes</taxon>
        <taxon>Propionibacteriales</taxon>
        <taxon>Nocardioidaceae</taxon>
        <taxon>Aeromicrobium</taxon>
    </lineage>
</organism>
<dbReference type="EMBL" id="QUBR01000002">
    <property type="protein sequence ID" value="REK70679.1"/>
    <property type="molecule type" value="Genomic_DNA"/>
</dbReference>
<keyword evidence="2" id="KW-1133">Transmembrane helix</keyword>
<keyword evidence="3" id="KW-0732">Signal</keyword>
<evidence type="ECO:0000256" key="3">
    <source>
        <dbReference type="SAM" id="SignalP"/>
    </source>
</evidence>
<comment type="caution">
    <text evidence="4">The sequence shown here is derived from an EMBL/GenBank/DDBJ whole genome shotgun (WGS) entry which is preliminary data.</text>
</comment>
<dbReference type="Proteomes" id="UP000265581">
    <property type="component" value="Unassembled WGS sequence"/>
</dbReference>
<feature type="compositionally biased region" description="Low complexity" evidence="1">
    <location>
        <begin position="506"/>
        <end position="518"/>
    </location>
</feature>
<feature type="region of interest" description="Disordered" evidence="1">
    <location>
        <begin position="506"/>
        <end position="555"/>
    </location>
</feature>
<feature type="region of interest" description="Disordered" evidence="1">
    <location>
        <begin position="443"/>
        <end position="467"/>
    </location>
</feature>
<name>A0A371P408_9ACTN</name>
<gene>
    <name evidence="4" type="ORF">DX116_16355</name>
</gene>
<dbReference type="OrthoDB" id="5035198at2"/>
<dbReference type="AlphaFoldDB" id="A0A371P408"/>
<accession>A0A371P408</accession>
<feature type="chain" id="PRO_5038511215" description="Choice-of-anchor G family protein" evidence="3">
    <location>
        <begin position="26"/>
        <end position="604"/>
    </location>
</feature>
<feature type="compositionally biased region" description="Basic and acidic residues" evidence="1">
    <location>
        <begin position="519"/>
        <end position="534"/>
    </location>
</feature>
<protein>
    <recommendedName>
        <fullName evidence="6">Choice-of-anchor G family protein</fullName>
    </recommendedName>
</protein>
<dbReference type="InterPro" id="IPR047900">
    <property type="entry name" value="Choice_anch_G"/>
</dbReference>
<feature type="transmembrane region" description="Helical" evidence="2">
    <location>
        <begin position="577"/>
        <end position="595"/>
    </location>
</feature>
<feature type="compositionally biased region" description="Acidic residues" evidence="1">
    <location>
        <begin position="545"/>
        <end position="555"/>
    </location>
</feature>
<keyword evidence="5" id="KW-1185">Reference proteome</keyword>
<dbReference type="RefSeq" id="WP_119705266.1">
    <property type="nucleotide sequence ID" value="NZ_JBHSOI010000002.1"/>
</dbReference>